<dbReference type="Gene3D" id="3.40.50.2020">
    <property type="match status" value="1"/>
</dbReference>
<dbReference type="OrthoDB" id="9810066at2"/>
<sequence length="214" mass="23520">MAIPYADRHQAGNILADELKEYADQRQVIVLALPRGGVPVGAVIAAALGAPLDVILVRKLGLPGHEELAMGAIATGNARVMNDDVLRFKRVSESAIERVVEKERKELERREKTYRGDRPLPNLEGRTVILVDDGLATGATMRAAIQVVRQQSPEKIVMAVPVAPRDTLERMREEADEVVCPAVPSSFMGIGQWYQDFGQTSDQEVKNLLEQASR</sequence>
<dbReference type="AlphaFoldDB" id="A0A4R6I5F7"/>
<feature type="domain" description="Phosphoribosyltransferase" evidence="1">
    <location>
        <begin position="14"/>
        <end position="181"/>
    </location>
</feature>
<dbReference type="Gene3D" id="3.30.1310.20">
    <property type="entry name" value="PRTase-like"/>
    <property type="match status" value="1"/>
</dbReference>
<gene>
    <name evidence="2" type="ORF">DFO68_101245</name>
</gene>
<dbReference type="Pfam" id="PF00156">
    <property type="entry name" value="Pribosyltran"/>
    <property type="match status" value="1"/>
</dbReference>
<dbReference type="RefSeq" id="WP_133481250.1">
    <property type="nucleotide sequence ID" value="NZ_SNWH01000001.1"/>
</dbReference>
<evidence type="ECO:0000313" key="3">
    <source>
        <dbReference type="Proteomes" id="UP000295150"/>
    </source>
</evidence>
<dbReference type="GO" id="GO:0016740">
    <property type="term" value="F:transferase activity"/>
    <property type="evidence" value="ECO:0007669"/>
    <property type="project" value="UniProtKB-KW"/>
</dbReference>
<proteinExistence type="predicted"/>
<protein>
    <submittedName>
        <fullName evidence="2">Putative phosphoribosyl transferase</fullName>
    </submittedName>
</protein>
<dbReference type="InterPro" id="IPR029057">
    <property type="entry name" value="PRTase-like"/>
</dbReference>
<dbReference type="Proteomes" id="UP000295150">
    <property type="component" value="Unassembled WGS sequence"/>
</dbReference>
<evidence type="ECO:0000313" key="2">
    <source>
        <dbReference type="EMBL" id="TDO16714.1"/>
    </source>
</evidence>
<dbReference type="EMBL" id="SNWH01000001">
    <property type="protein sequence ID" value="TDO16714.1"/>
    <property type="molecule type" value="Genomic_DNA"/>
</dbReference>
<accession>A0A4R6I5F7</accession>
<reference evidence="2 3" key="1">
    <citation type="submission" date="2019-03" db="EMBL/GenBank/DDBJ databases">
        <title>Freshwater and sediment microbial communities from various areas in North America, analyzing microbe dynamics in response to fracking.</title>
        <authorList>
            <person name="Lamendella R."/>
        </authorList>
    </citation>
    <scope>NUCLEOTIDE SEQUENCE [LARGE SCALE GENOMIC DNA]</scope>
    <source>
        <strain evidence="2 3">1_TX</strain>
    </source>
</reference>
<organism evidence="2 3">
    <name type="scientific">Halomonas ventosae</name>
    <dbReference type="NCBI Taxonomy" id="229007"/>
    <lineage>
        <taxon>Bacteria</taxon>
        <taxon>Pseudomonadati</taxon>
        <taxon>Pseudomonadota</taxon>
        <taxon>Gammaproteobacteria</taxon>
        <taxon>Oceanospirillales</taxon>
        <taxon>Halomonadaceae</taxon>
        <taxon>Halomonas</taxon>
    </lineage>
</organism>
<keyword evidence="3" id="KW-1185">Reference proteome</keyword>
<dbReference type="SUPFAM" id="SSF53271">
    <property type="entry name" value="PRTase-like"/>
    <property type="match status" value="1"/>
</dbReference>
<keyword evidence="2" id="KW-0808">Transferase</keyword>
<comment type="caution">
    <text evidence="2">The sequence shown here is derived from an EMBL/GenBank/DDBJ whole genome shotgun (WGS) entry which is preliminary data.</text>
</comment>
<name>A0A4R6I5F7_9GAMM</name>
<dbReference type="InterPro" id="IPR000836">
    <property type="entry name" value="PRTase_dom"/>
</dbReference>
<dbReference type="CDD" id="cd06223">
    <property type="entry name" value="PRTases_typeI"/>
    <property type="match status" value="1"/>
</dbReference>
<evidence type="ECO:0000259" key="1">
    <source>
        <dbReference type="Pfam" id="PF00156"/>
    </source>
</evidence>